<feature type="compositionally biased region" description="Basic and acidic residues" evidence="1">
    <location>
        <begin position="16"/>
        <end position="26"/>
    </location>
</feature>
<keyword evidence="3" id="KW-1185">Reference proteome</keyword>
<feature type="compositionally biased region" description="Low complexity" evidence="1">
    <location>
        <begin position="29"/>
        <end position="42"/>
    </location>
</feature>
<feature type="region of interest" description="Disordered" evidence="1">
    <location>
        <begin position="231"/>
        <end position="381"/>
    </location>
</feature>
<accession>A0A3M2SAK6</accession>
<name>A0A3M2SAK6_9HYPO</name>
<dbReference type="Proteomes" id="UP000277212">
    <property type="component" value="Unassembled WGS sequence"/>
</dbReference>
<evidence type="ECO:0000313" key="2">
    <source>
        <dbReference type="EMBL" id="RMJ14594.1"/>
    </source>
</evidence>
<dbReference type="STRING" id="2010991.A0A3M2SAK6"/>
<gene>
    <name evidence="2" type="ORF">CDV36_005738</name>
</gene>
<sequence length="381" mass="42711">MGRRLPWKTSTTPSSTDKKPLVESRAARTHSPSLPSASTPTSFIKKPRRDRVIDDEDGVRSPSTSPPPEPPPERYISFLSLFEAVTDIYPRFMRPGPQHDDRYRMVEDEFVNMAHQFTTHLHRAEYNRLKSLAKSQNADTIREIERPVIGAPTLLAQRRHESARRAVKQRGFMRDGEEDETPFVGRSLKGLMESPRKEHKWISGGMAGAAATRAAAGFDSQKLSPVKIRATPKAVSAKKRQLPVGDDEETDEGEDLDLATPSRTPMMKSSRTTQTSSPAMARSATRPTFSTPRPLSTTTTNTPRTSSSIRRPTTASSKTEAPYIGKATKHKDIHDDDEDDDPFGIKKRRIQRQKSKEQVRKVEQKTPAKKKSSLDDIPSFI</sequence>
<feature type="region of interest" description="Disordered" evidence="1">
    <location>
        <begin position="1"/>
        <end position="73"/>
    </location>
</feature>
<protein>
    <submittedName>
        <fullName evidence="2">Uncharacterized protein</fullName>
    </submittedName>
</protein>
<evidence type="ECO:0000256" key="1">
    <source>
        <dbReference type="SAM" id="MobiDB-lite"/>
    </source>
</evidence>
<proteinExistence type="predicted"/>
<organism evidence="2 3">
    <name type="scientific">Fusarium kuroshium</name>
    <dbReference type="NCBI Taxonomy" id="2010991"/>
    <lineage>
        <taxon>Eukaryota</taxon>
        <taxon>Fungi</taxon>
        <taxon>Dikarya</taxon>
        <taxon>Ascomycota</taxon>
        <taxon>Pezizomycotina</taxon>
        <taxon>Sordariomycetes</taxon>
        <taxon>Hypocreomycetidae</taxon>
        <taxon>Hypocreales</taxon>
        <taxon>Nectriaceae</taxon>
        <taxon>Fusarium</taxon>
        <taxon>Fusarium solani species complex</taxon>
    </lineage>
</organism>
<evidence type="ECO:0000313" key="3">
    <source>
        <dbReference type="Proteomes" id="UP000277212"/>
    </source>
</evidence>
<feature type="compositionally biased region" description="Polar residues" evidence="1">
    <location>
        <begin position="261"/>
        <end position="278"/>
    </location>
</feature>
<feature type="compositionally biased region" description="Basic and acidic residues" evidence="1">
    <location>
        <begin position="354"/>
        <end position="366"/>
    </location>
</feature>
<comment type="caution">
    <text evidence="2">The sequence shown here is derived from an EMBL/GenBank/DDBJ whole genome shotgun (WGS) entry which is preliminary data.</text>
</comment>
<reference evidence="2 3" key="1">
    <citation type="submission" date="2017-06" db="EMBL/GenBank/DDBJ databases">
        <title>Comparative genomic analysis of Ambrosia Fusariam Clade fungi.</title>
        <authorList>
            <person name="Stajich J.E."/>
            <person name="Carrillo J."/>
            <person name="Kijimoto T."/>
            <person name="Eskalen A."/>
            <person name="O'Donnell K."/>
            <person name="Kasson M."/>
        </authorList>
    </citation>
    <scope>NUCLEOTIDE SEQUENCE [LARGE SCALE GENOMIC DNA]</scope>
    <source>
        <strain evidence="2">UCR3666</strain>
    </source>
</reference>
<dbReference type="EMBL" id="NKUJ01000082">
    <property type="protein sequence ID" value="RMJ14594.1"/>
    <property type="molecule type" value="Genomic_DNA"/>
</dbReference>
<dbReference type="OrthoDB" id="5374569at2759"/>
<feature type="compositionally biased region" description="Acidic residues" evidence="1">
    <location>
        <begin position="245"/>
        <end position="257"/>
    </location>
</feature>
<dbReference type="AlphaFoldDB" id="A0A3M2SAK6"/>
<feature type="compositionally biased region" description="Low complexity" evidence="1">
    <location>
        <begin position="285"/>
        <end position="317"/>
    </location>
</feature>